<evidence type="ECO:0000256" key="3">
    <source>
        <dbReference type="ARBA" id="ARBA00022692"/>
    </source>
</evidence>
<evidence type="ECO:0000256" key="5">
    <source>
        <dbReference type="ARBA" id="ARBA00022892"/>
    </source>
</evidence>
<keyword evidence="7 10" id="KW-0472">Membrane</keyword>
<dbReference type="PANTHER" id="PTHR22811">
    <property type="entry name" value="TRANSMEMBRANE EMP24 DOMAIN-CONTAINING PROTEIN"/>
    <property type="match status" value="1"/>
</dbReference>
<evidence type="ECO:0000256" key="11">
    <source>
        <dbReference type="SAM" id="SignalP"/>
    </source>
</evidence>
<dbReference type="EMBL" id="CP048989">
    <property type="protein sequence ID" value="QID79956.1"/>
    <property type="molecule type" value="Genomic_DNA"/>
</dbReference>
<organism evidence="13 14">
    <name type="scientific">Saccharomyces pastorianus</name>
    <name type="common">Lager yeast</name>
    <name type="synonym">Saccharomyces cerevisiae x Saccharomyces eubayanus</name>
    <dbReference type="NCBI Taxonomy" id="27292"/>
    <lineage>
        <taxon>Eukaryota</taxon>
        <taxon>Fungi</taxon>
        <taxon>Dikarya</taxon>
        <taxon>Ascomycota</taxon>
        <taxon>Saccharomycotina</taxon>
        <taxon>Saccharomycetes</taxon>
        <taxon>Saccharomycetales</taxon>
        <taxon>Saccharomycetaceae</taxon>
        <taxon>Saccharomyces</taxon>
    </lineage>
</organism>
<keyword evidence="4 11" id="KW-0732">Signal</keyword>
<comment type="similarity">
    <text evidence="2 8">Belongs to the EMP24/GP25L family.</text>
</comment>
<feature type="domain" description="GOLD" evidence="12">
    <location>
        <begin position="31"/>
        <end position="124"/>
    </location>
</feature>
<dbReference type="Proteomes" id="UP000501346">
    <property type="component" value="Chromosome ScVIII"/>
</dbReference>
<keyword evidence="9" id="KW-0175">Coiled coil</keyword>
<keyword evidence="3 8" id="KW-0812">Transmembrane</keyword>
<evidence type="ECO:0000256" key="7">
    <source>
        <dbReference type="ARBA" id="ARBA00023136"/>
    </source>
</evidence>
<keyword evidence="5" id="KW-0931">ER-Golgi transport</keyword>
<evidence type="ECO:0000256" key="2">
    <source>
        <dbReference type="ARBA" id="ARBA00007104"/>
    </source>
</evidence>
<dbReference type="OrthoDB" id="3427at2759"/>
<evidence type="ECO:0000256" key="10">
    <source>
        <dbReference type="SAM" id="Phobius"/>
    </source>
</evidence>
<gene>
    <name evidence="13" type="primary">ERP5_1</name>
    <name evidence="13" type="ORF">GRS66_002257</name>
</gene>
<sequence length="212" mass="24249">MKYNIVHGICLLFAITQAVGAVHFYAKSGETKCFYEHLSRGNLLIGDLDLYVEKDGLFEEDPESSLTITVDETFDNDHRVLNQKNSHTGDVTFTALDTGEHRFCFTPFYSKKSATLRVFIELEIGNVEALDSKKKEDMNSLKGRVGQLTQRLSSIRKEQDAIREKEAEFRNQSESANSKIMTWSVFQLLILLGTCAFQLRYLKNFFVKQKVV</sequence>
<evidence type="ECO:0000256" key="6">
    <source>
        <dbReference type="ARBA" id="ARBA00022989"/>
    </source>
</evidence>
<dbReference type="AlphaFoldDB" id="A0A6C1DSF5"/>
<evidence type="ECO:0000259" key="12">
    <source>
        <dbReference type="PROSITE" id="PS50866"/>
    </source>
</evidence>
<dbReference type="GO" id="GO:0005737">
    <property type="term" value="C:cytoplasm"/>
    <property type="evidence" value="ECO:0007669"/>
    <property type="project" value="GOC"/>
</dbReference>
<comment type="subcellular location">
    <subcellularLocation>
        <location evidence="1 8">Membrane</location>
        <topology evidence="1 8">Single-pass type I membrane protein</topology>
    </subcellularLocation>
</comment>
<keyword evidence="14" id="KW-1185">Reference proteome</keyword>
<dbReference type="GO" id="GO:0016020">
    <property type="term" value="C:membrane"/>
    <property type="evidence" value="ECO:0007669"/>
    <property type="project" value="UniProtKB-SubCell"/>
</dbReference>
<dbReference type="InterPro" id="IPR015720">
    <property type="entry name" value="Emp24-like"/>
</dbReference>
<keyword evidence="6 10" id="KW-1133">Transmembrane helix</keyword>
<proteinExistence type="inferred from homology"/>
<dbReference type="SMART" id="SM01190">
    <property type="entry name" value="EMP24_GP25L"/>
    <property type="match status" value="1"/>
</dbReference>
<evidence type="ECO:0000313" key="14">
    <source>
        <dbReference type="Proteomes" id="UP000501346"/>
    </source>
</evidence>
<dbReference type="PROSITE" id="PS50866">
    <property type="entry name" value="GOLD"/>
    <property type="match status" value="1"/>
</dbReference>
<evidence type="ECO:0000256" key="1">
    <source>
        <dbReference type="ARBA" id="ARBA00004479"/>
    </source>
</evidence>
<keyword evidence="5" id="KW-0813">Transport</keyword>
<dbReference type="InterPro" id="IPR009038">
    <property type="entry name" value="GOLD_dom"/>
</dbReference>
<evidence type="ECO:0000256" key="8">
    <source>
        <dbReference type="RuleBase" id="RU003827"/>
    </source>
</evidence>
<feature type="chain" id="PRO_5025680806" evidence="11">
    <location>
        <begin position="22"/>
        <end position="212"/>
    </location>
</feature>
<dbReference type="Pfam" id="PF01105">
    <property type="entry name" value="EMP24_GP25L"/>
    <property type="match status" value="1"/>
</dbReference>
<evidence type="ECO:0000256" key="4">
    <source>
        <dbReference type="ARBA" id="ARBA00022729"/>
    </source>
</evidence>
<dbReference type="GO" id="GO:0006888">
    <property type="term" value="P:endoplasmic reticulum to Golgi vesicle-mediated transport"/>
    <property type="evidence" value="ECO:0007669"/>
    <property type="project" value="UniProtKB-ARBA"/>
</dbReference>
<accession>A0A6C1DSF5</accession>
<feature type="signal peptide" evidence="11">
    <location>
        <begin position="1"/>
        <end position="21"/>
    </location>
</feature>
<feature type="transmembrane region" description="Helical" evidence="10">
    <location>
        <begin position="180"/>
        <end position="202"/>
    </location>
</feature>
<evidence type="ECO:0000256" key="9">
    <source>
        <dbReference type="SAM" id="Coils"/>
    </source>
</evidence>
<reference evidence="13 14" key="1">
    <citation type="journal article" date="2019" name="BMC Genomics">
        <title>Chromosome level assembly and comparative genome analysis confirm lager-brewing yeasts originated from a single hybridization.</title>
        <authorList>
            <person name="Salazar A.N."/>
            <person name="Gorter de Vries A.R."/>
            <person name="van den Broek M."/>
            <person name="Brouwers N."/>
            <person name="de la Torre Cortes P."/>
            <person name="Kuijpers N.G.A."/>
            <person name="Daran J.G."/>
            <person name="Abeel T."/>
        </authorList>
    </citation>
    <scope>NUCLEOTIDE SEQUENCE [LARGE SCALE GENOMIC DNA]</scope>
    <source>
        <strain evidence="13 14">CBS 1483</strain>
    </source>
</reference>
<dbReference type="SMR" id="A0A6C1DSF5"/>
<evidence type="ECO:0000313" key="13">
    <source>
        <dbReference type="EMBL" id="QID79956.1"/>
    </source>
</evidence>
<feature type="coiled-coil region" evidence="9">
    <location>
        <begin position="138"/>
        <end position="175"/>
    </location>
</feature>
<protein>
    <submittedName>
        <fullName evidence="13">Member of the p24</fullName>
    </submittedName>
</protein>
<name>A0A6C1DSF5_SACPS</name>